<reference evidence="3 4" key="1">
    <citation type="submission" date="2016-10" db="EMBL/GenBank/DDBJ databases">
        <authorList>
            <person name="de Groot N.N."/>
        </authorList>
    </citation>
    <scope>NUCLEOTIDE SEQUENCE [LARGE SCALE GENOMIC DNA]</scope>
    <source>
        <strain evidence="3 4">DSM 45434</strain>
    </source>
</reference>
<evidence type="ECO:0000259" key="2">
    <source>
        <dbReference type="Pfam" id="PF04235"/>
    </source>
</evidence>
<feature type="transmembrane region" description="Helical" evidence="1">
    <location>
        <begin position="12"/>
        <end position="35"/>
    </location>
</feature>
<feature type="transmembrane region" description="Helical" evidence="1">
    <location>
        <begin position="106"/>
        <end position="124"/>
    </location>
</feature>
<feature type="transmembrane region" description="Helical" evidence="1">
    <location>
        <begin position="369"/>
        <end position="387"/>
    </location>
</feature>
<protein>
    <submittedName>
        <fullName evidence="3">Uncharacterized membrane protein YeiB</fullName>
    </submittedName>
</protein>
<feature type="transmembrane region" description="Helical" evidence="1">
    <location>
        <begin position="200"/>
        <end position="227"/>
    </location>
</feature>
<keyword evidence="4" id="KW-1185">Reference proteome</keyword>
<dbReference type="eggNOG" id="COG2311">
    <property type="taxonomic scope" value="Bacteria"/>
</dbReference>
<feature type="transmembrane region" description="Helical" evidence="1">
    <location>
        <begin position="130"/>
        <end position="147"/>
    </location>
</feature>
<feature type="domain" description="DUF418" evidence="2">
    <location>
        <begin position="228"/>
        <end position="401"/>
    </location>
</feature>
<feature type="transmembrane region" description="Helical" evidence="1">
    <location>
        <begin position="275"/>
        <end position="300"/>
    </location>
</feature>
<dbReference type="OrthoDB" id="2388539at2"/>
<accession>A0A1H1RJE2</accession>
<evidence type="ECO:0000313" key="3">
    <source>
        <dbReference type="EMBL" id="SDS35646.1"/>
    </source>
</evidence>
<feature type="transmembrane region" description="Helical" evidence="1">
    <location>
        <begin position="75"/>
        <end position="94"/>
    </location>
</feature>
<feature type="transmembrane region" description="Helical" evidence="1">
    <location>
        <begin position="248"/>
        <end position="269"/>
    </location>
</feature>
<dbReference type="PANTHER" id="PTHR30590:SF2">
    <property type="entry name" value="INNER MEMBRANE PROTEIN"/>
    <property type="match status" value="1"/>
</dbReference>
<keyword evidence="1" id="KW-1133">Transmembrane helix</keyword>
<gene>
    <name evidence="3" type="ORF">SAMN04488539_1511</name>
</gene>
<dbReference type="PANTHER" id="PTHR30590">
    <property type="entry name" value="INNER MEMBRANE PROTEIN"/>
    <property type="match status" value="1"/>
</dbReference>
<dbReference type="EMBL" id="LT629765">
    <property type="protein sequence ID" value="SDS35646.1"/>
    <property type="molecule type" value="Genomic_DNA"/>
</dbReference>
<evidence type="ECO:0000313" key="4">
    <source>
        <dbReference type="Proteomes" id="UP000182237"/>
    </source>
</evidence>
<dbReference type="Proteomes" id="UP000182237">
    <property type="component" value="Chromosome I"/>
</dbReference>
<dbReference type="STRING" id="1203190.GCA_000312345_01680"/>
<dbReference type="Pfam" id="PF04235">
    <property type="entry name" value="DUF418"/>
    <property type="match status" value="1"/>
</dbReference>
<dbReference type="AlphaFoldDB" id="A0A1H1RJE2"/>
<keyword evidence="1" id="KW-0812">Transmembrane</keyword>
<dbReference type="InterPro" id="IPR052529">
    <property type="entry name" value="Bact_Transport_Assoc"/>
</dbReference>
<sequence>MRASQKKPPRLIVPDVARGCALLGIAVANVSQTWIINDYAQPDALGSTLGGVRPDSVTDKVFAVLAALFVHVRGLPMFSTLLGFGIGLIAASLYRKNYPPNAARTVLVRRYLWLAAFGLIHMFALFWGDIMTAYGVIGVIVALMLTLSTQALRIVAYALLALSIASTSAIGRLDSGGAALGGIMQTAHLGSLAEYVRDNAMFSLFIAAGTPFSSFMLGGLVILGFVWAREGYLVDVDKHRRTLVTWTLVAAAVILVVGLPLGLSAIGVIDPSYEAALYYINSGFGLLTGPGILAAIALALNSVQQGMYRRFEETGEASAPAWTYPFVALGKRSMSGYIAQSVLFIALAMPFSLGLGVESSVTGKTAVGALVWLITLLLACALEAANLPGPFEKVHRRLAYGRAERIEPYQSPQSGPEQLP</sequence>
<organism evidence="3 4">
    <name type="scientific">Corynebacterium timonense</name>
    <dbReference type="NCBI Taxonomy" id="441500"/>
    <lineage>
        <taxon>Bacteria</taxon>
        <taxon>Bacillati</taxon>
        <taxon>Actinomycetota</taxon>
        <taxon>Actinomycetes</taxon>
        <taxon>Mycobacteriales</taxon>
        <taxon>Corynebacteriaceae</taxon>
        <taxon>Corynebacterium</taxon>
    </lineage>
</organism>
<evidence type="ECO:0000256" key="1">
    <source>
        <dbReference type="SAM" id="Phobius"/>
    </source>
</evidence>
<dbReference type="RefSeq" id="WP_019194485.1">
    <property type="nucleotide sequence ID" value="NZ_LT629765.1"/>
</dbReference>
<proteinExistence type="predicted"/>
<name>A0A1H1RJE2_9CORY</name>
<feature type="transmembrane region" description="Helical" evidence="1">
    <location>
        <begin position="337"/>
        <end position="357"/>
    </location>
</feature>
<keyword evidence="1" id="KW-0472">Membrane</keyword>
<feature type="transmembrane region" description="Helical" evidence="1">
    <location>
        <begin position="154"/>
        <end position="171"/>
    </location>
</feature>
<dbReference type="InterPro" id="IPR007349">
    <property type="entry name" value="DUF418"/>
</dbReference>